<dbReference type="EMBL" id="QXTE01000202">
    <property type="protein sequence ID" value="TFK02024.1"/>
    <property type="molecule type" value="Genomic_DNA"/>
</dbReference>
<gene>
    <name evidence="1" type="ORF">DR999_PMT15695</name>
</gene>
<protein>
    <submittedName>
        <fullName evidence="1">Bcl-2-like protein 13</fullName>
    </submittedName>
</protein>
<reference evidence="1 2" key="2">
    <citation type="submission" date="2019-04" db="EMBL/GenBank/DDBJ databases">
        <title>The genome sequence of big-headed turtle.</title>
        <authorList>
            <person name="Gong S."/>
        </authorList>
    </citation>
    <scope>NUCLEOTIDE SEQUENCE [LARGE SCALE GENOMIC DNA]</scope>
    <source>
        <strain evidence="1">DO16091913</strain>
        <tissue evidence="1">Muscle</tissue>
    </source>
</reference>
<reference evidence="1 2" key="1">
    <citation type="submission" date="2019-04" db="EMBL/GenBank/DDBJ databases">
        <title>Draft genome of the big-headed turtle Platysternon megacephalum.</title>
        <authorList>
            <person name="Gong S."/>
        </authorList>
    </citation>
    <scope>NUCLEOTIDE SEQUENCE [LARGE SCALE GENOMIC DNA]</scope>
    <source>
        <strain evidence="1">DO16091913</strain>
        <tissue evidence="1">Muscle</tissue>
    </source>
</reference>
<name>A0A4D9E4J2_9SAUR</name>
<sequence>MLARGSPIPHEATNANATSFQIFSSGLRLKVEWQSRHLRHEQTVFTAAGGICEAWSAWSWIVLVHFISKTPFMSRQQMH</sequence>
<proteinExistence type="predicted"/>
<evidence type="ECO:0000313" key="2">
    <source>
        <dbReference type="Proteomes" id="UP000297703"/>
    </source>
</evidence>
<comment type="caution">
    <text evidence="1">The sequence shown here is derived from an EMBL/GenBank/DDBJ whole genome shotgun (WGS) entry which is preliminary data.</text>
</comment>
<accession>A0A4D9E4J2</accession>
<evidence type="ECO:0000313" key="1">
    <source>
        <dbReference type="EMBL" id="TFK02024.1"/>
    </source>
</evidence>
<dbReference type="Proteomes" id="UP000297703">
    <property type="component" value="Unassembled WGS sequence"/>
</dbReference>
<dbReference type="AlphaFoldDB" id="A0A4D9E4J2"/>
<organism evidence="1 2">
    <name type="scientific">Platysternon megacephalum</name>
    <name type="common">big-headed turtle</name>
    <dbReference type="NCBI Taxonomy" id="55544"/>
    <lineage>
        <taxon>Eukaryota</taxon>
        <taxon>Metazoa</taxon>
        <taxon>Chordata</taxon>
        <taxon>Craniata</taxon>
        <taxon>Vertebrata</taxon>
        <taxon>Euteleostomi</taxon>
        <taxon>Archelosauria</taxon>
        <taxon>Testudinata</taxon>
        <taxon>Testudines</taxon>
        <taxon>Cryptodira</taxon>
        <taxon>Durocryptodira</taxon>
        <taxon>Testudinoidea</taxon>
        <taxon>Platysternidae</taxon>
        <taxon>Platysternon</taxon>
    </lineage>
</organism>
<keyword evidence="2" id="KW-1185">Reference proteome</keyword>